<feature type="chain" id="PRO_5019510076" description="Porin" evidence="1">
    <location>
        <begin position="23"/>
        <end position="382"/>
    </location>
</feature>
<organism evidence="2 3">
    <name type="scientific">Aliidiomarina minuta</name>
    <dbReference type="NCBI Taxonomy" id="880057"/>
    <lineage>
        <taxon>Bacteria</taxon>
        <taxon>Pseudomonadati</taxon>
        <taxon>Pseudomonadota</taxon>
        <taxon>Gammaproteobacteria</taxon>
        <taxon>Alteromonadales</taxon>
        <taxon>Idiomarinaceae</taxon>
        <taxon>Aliidiomarina</taxon>
    </lineage>
</organism>
<evidence type="ECO:0000313" key="3">
    <source>
        <dbReference type="Proteomes" id="UP000288293"/>
    </source>
</evidence>
<dbReference type="EMBL" id="PIPL01000001">
    <property type="protein sequence ID" value="RUO26293.1"/>
    <property type="molecule type" value="Genomic_DNA"/>
</dbReference>
<dbReference type="AlphaFoldDB" id="A0A432W850"/>
<protein>
    <recommendedName>
        <fullName evidence="4">Porin</fullName>
    </recommendedName>
</protein>
<dbReference type="InterPro" id="IPR023614">
    <property type="entry name" value="Porin_dom_sf"/>
</dbReference>
<name>A0A432W850_9GAMM</name>
<evidence type="ECO:0000313" key="2">
    <source>
        <dbReference type="EMBL" id="RUO26293.1"/>
    </source>
</evidence>
<proteinExistence type="predicted"/>
<accession>A0A432W850</accession>
<evidence type="ECO:0008006" key="4">
    <source>
        <dbReference type="Google" id="ProtNLM"/>
    </source>
</evidence>
<keyword evidence="1" id="KW-0732">Signal</keyword>
<dbReference type="RefSeq" id="WP_126803106.1">
    <property type="nucleotide sequence ID" value="NZ_PIPL01000001.1"/>
</dbReference>
<feature type="signal peptide" evidence="1">
    <location>
        <begin position="1"/>
        <end position="22"/>
    </location>
</feature>
<reference evidence="2 3" key="1">
    <citation type="journal article" date="2011" name="Front. Microbiol.">
        <title>Genomic signatures of strain selection and enhancement in Bacillus atrophaeus var. globigii, a historical biowarfare simulant.</title>
        <authorList>
            <person name="Gibbons H.S."/>
            <person name="Broomall S.M."/>
            <person name="McNew L.A."/>
            <person name="Daligault H."/>
            <person name="Chapman C."/>
            <person name="Bruce D."/>
            <person name="Karavis M."/>
            <person name="Krepps M."/>
            <person name="McGregor P.A."/>
            <person name="Hong C."/>
            <person name="Park K.H."/>
            <person name="Akmal A."/>
            <person name="Feldman A."/>
            <person name="Lin J.S."/>
            <person name="Chang W.E."/>
            <person name="Higgs B.W."/>
            <person name="Demirev P."/>
            <person name="Lindquist J."/>
            <person name="Liem A."/>
            <person name="Fochler E."/>
            <person name="Read T.D."/>
            <person name="Tapia R."/>
            <person name="Johnson S."/>
            <person name="Bishop-Lilly K.A."/>
            <person name="Detter C."/>
            <person name="Han C."/>
            <person name="Sozhamannan S."/>
            <person name="Rosenzweig C.N."/>
            <person name="Skowronski E.W."/>
        </authorList>
    </citation>
    <scope>NUCLEOTIDE SEQUENCE [LARGE SCALE GENOMIC DNA]</scope>
    <source>
        <strain evidence="2 3">MLST1</strain>
    </source>
</reference>
<sequence length="382" mass="41456">MKTIKTITAAAVLAALSMPASANIDWSGFASVGGGVTTGSDEQLFGYDNNVSFQPDTLFALQGTATLSDRISVTTQLMARGDDDFNLAVEWAYINFRLTDSLTLNAGKLRLPFYLYSDSLDVAYSYHWLRTPESVYRAPFDNYTGASLQHNAFVGNAVITTQFMAGNVDDTVYAPTTDREIQGEVNNLIGASVTAMLNSWTLRAGYFHTNDANVFMTDPAYLGLINSLNEAGLNDTAEAMNFLGDTGTFASVGAIYDNMNWFAGFEYTELENKNSIFGTDRSSYFTAGKRFGAYTLHATFAQTDDKASNAASTIPDDAAFAPFVAGVEGLAQSQASRIDYTSVGLRYDFARGISLKADFTHADDKNTDQTSNLISFALQTVF</sequence>
<dbReference type="Gene3D" id="2.40.160.10">
    <property type="entry name" value="Porin"/>
    <property type="match status" value="1"/>
</dbReference>
<gene>
    <name evidence="2" type="ORF">CWE09_06145</name>
</gene>
<dbReference type="OrthoDB" id="197869at2"/>
<comment type="caution">
    <text evidence="2">The sequence shown here is derived from an EMBL/GenBank/DDBJ whole genome shotgun (WGS) entry which is preliminary data.</text>
</comment>
<dbReference type="SUPFAM" id="SSF56935">
    <property type="entry name" value="Porins"/>
    <property type="match status" value="1"/>
</dbReference>
<keyword evidence="3" id="KW-1185">Reference proteome</keyword>
<dbReference type="Proteomes" id="UP000288293">
    <property type="component" value="Unassembled WGS sequence"/>
</dbReference>
<evidence type="ECO:0000256" key="1">
    <source>
        <dbReference type="SAM" id="SignalP"/>
    </source>
</evidence>